<feature type="compositionally biased region" description="Low complexity" evidence="1">
    <location>
        <begin position="37"/>
        <end position="52"/>
    </location>
</feature>
<reference evidence="2" key="2">
    <citation type="submission" date="2016-06" db="EMBL/GenBank/DDBJ databases">
        <title>The genome of a short-lived fish provides insights into sex chromosome evolution and the genetic control of aging.</title>
        <authorList>
            <person name="Reichwald K."/>
            <person name="Felder M."/>
            <person name="Petzold A."/>
            <person name="Koch P."/>
            <person name="Groth M."/>
            <person name="Platzer M."/>
        </authorList>
    </citation>
    <scope>NUCLEOTIDE SEQUENCE</scope>
    <source>
        <tissue evidence="2">Brain</tissue>
    </source>
</reference>
<organism evidence="2">
    <name type="scientific">Nothobranchius korthausae</name>
    <dbReference type="NCBI Taxonomy" id="1143690"/>
    <lineage>
        <taxon>Eukaryota</taxon>
        <taxon>Metazoa</taxon>
        <taxon>Chordata</taxon>
        <taxon>Craniata</taxon>
        <taxon>Vertebrata</taxon>
        <taxon>Euteleostomi</taxon>
        <taxon>Actinopterygii</taxon>
        <taxon>Neopterygii</taxon>
        <taxon>Teleostei</taxon>
        <taxon>Neoteleostei</taxon>
        <taxon>Acanthomorphata</taxon>
        <taxon>Ovalentaria</taxon>
        <taxon>Atherinomorphae</taxon>
        <taxon>Cyprinodontiformes</taxon>
        <taxon>Nothobranchiidae</taxon>
        <taxon>Nothobranchius</taxon>
    </lineage>
</organism>
<protein>
    <submittedName>
        <fullName evidence="2">Transposon Tol2 DNA, Uncharacterized protein</fullName>
    </submittedName>
</protein>
<dbReference type="EMBL" id="HAEB01009845">
    <property type="protein sequence ID" value="SBQ56372.1"/>
    <property type="molecule type" value="Transcribed_RNA"/>
</dbReference>
<proteinExistence type="predicted"/>
<sequence length="174" mass="20128">GPSQDEAPALSSQFQWSSLPASQQQDESSLGPVHITSSSHSSSSSSANSSPSLQTTYELLESTSTPRPALKRRRRQQQLDDFFSDQIARIDRRRKELIERLQKDDEYVRFGRTVADLLRRVPEHKQVVARCNIISCVCSTFWRTEMCLCLKFFLFACFNFYSQLKCFICMFLFY</sequence>
<reference evidence="2" key="1">
    <citation type="submission" date="2016-05" db="EMBL/GenBank/DDBJ databases">
        <authorList>
            <person name="Lavstsen T."/>
            <person name="Jespersen J.S."/>
        </authorList>
    </citation>
    <scope>NUCLEOTIDE SEQUENCE</scope>
    <source>
        <tissue evidence="2">Brain</tissue>
    </source>
</reference>
<feature type="region of interest" description="Disordered" evidence="1">
    <location>
        <begin position="1"/>
        <end position="54"/>
    </location>
</feature>
<gene>
    <name evidence="2" type="primary">Nfu_g_1_017038</name>
</gene>
<evidence type="ECO:0000256" key="1">
    <source>
        <dbReference type="SAM" id="MobiDB-lite"/>
    </source>
</evidence>
<dbReference type="AlphaFoldDB" id="A0A1A8FBF6"/>
<accession>A0A1A8FBF6</accession>
<evidence type="ECO:0000313" key="2">
    <source>
        <dbReference type="EMBL" id="SBQ56372.1"/>
    </source>
</evidence>
<feature type="non-terminal residue" evidence="2">
    <location>
        <position position="1"/>
    </location>
</feature>
<feature type="compositionally biased region" description="Polar residues" evidence="1">
    <location>
        <begin position="10"/>
        <end position="28"/>
    </location>
</feature>
<name>A0A1A8FBF6_9TELE</name>